<feature type="signal peptide" evidence="2">
    <location>
        <begin position="1"/>
        <end position="19"/>
    </location>
</feature>
<reference evidence="4" key="1">
    <citation type="submission" date="2021-02" db="EMBL/GenBank/DDBJ databases">
        <authorList>
            <person name="Dougan E. K."/>
            <person name="Rhodes N."/>
            <person name="Thang M."/>
            <person name="Chan C."/>
        </authorList>
    </citation>
    <scope>NUCLEOTIDE SEQUENCE</scope>
</reference>
<comment type="similarity">
    <text evidence="1">Belongs to the glycosyltransferase 47 family.</text>
</comment>
<feature type="chain" id="PRO_5032409972" description="Exostosin GT47 domain-containing protein" evidence="2">
    <location>
        <begin position="20"/>
        <end position="452"/>
    </location>
</feature>
<organism evidence="4 5">
    <name type="scientific">Polarella glacialis</name>
    <name type="common">Dinoflagellate</name>
    <dbReference type="NCBI Taxonomy" id="89957"/>
    <lineage>
        <taxon>Eukaryota</taxon>
        <taxon>Sar</taxon>
        <taxon>Alveolata</taxon>
        <taxon>Dinophyceae</taxon>
        <taxon>Suessiales</taxon>
        <taxon>Suessiaceae</taxon>
        <taxon>Polarella</taxon>
    </lineage>
</organism>
<evidence type="ECO:0000256" key="2">
    <source>
        <dbReference type="SAM" id="SignalP"/>
    </source>
</evidence>
<sequence length="452" mass="51619">LALLLLSSALPCWQAPTDCEGTALVAQDVWTLARELDKVIQITHIPRHYGVELANAFFALERSGALEGAIQDCALGVAVLAVHALPHSEVRFGTAVAKEHFIFYDQLVRQYGHLWNASGFKWNLDSHQSASYPLLLGLKPQSCFGTGVKVFVYETEFAQKPIVCSQGMFASEVFVHRWFMHSECRTEDPSEADFFFVPVYAACVMTKEEKLADEMDRFYKKLVTENLTYFKDQGGQDHIFLWSSETYDFPSWQDYIQDAVFLSVEASPIECTDFDFFSEETAEKFGASCKHCPWCYTPWKDAIIPGYVEKWSIRKMRALEKPSKERSYTACYHGADSDQLAIYSYANASVRNELQAYRDRPNWSIGYRFGVINEYFTRIGSCHFCFAPKGLGYWSNRLYEVMFAGCIPVILSDAIGLPFDDFLDWTSFSIKWPQNGVGTELVEHLDRLVRED</sequence>
<accession>A0A813I4G6</accession>
<feature type="domain" description="Exostosin GT47" evidence="3">
    <location>
        <begin position="147"/>
        <end position="437"/>
    </location>
</feature>
<proteinExistence type="inferred from homology"/>
<evidence type="ECO:0000256" key="1">
    <source>
        <dbReference type="ARBA" id="ARBA00010271"/>
    </source>
</evidence>
<dbReference type="PANTHER" id="PTHR11062:SF281">
    <property type="entry name" value="EXOSTOSIN-LIKE 2"/>
    <property type="match status" value="1"/>
</dbReference>
<dbReference type="GO" id="GO:0016757">
    <property type="term" value="F:glycosyltransferase activity"/>
    <property type="evidence" value="ECO:0007669"/>
    <property type="project" value="InterPro"/>
</dbReference>
<dbReference type="Pfam" id="PF03016">
    <property type="entry name" value="Exostosin_GT47"/>
    <property type="match status" value="1"/>
</dbReference>
<dbReference type="Proteomes" id="UP000626109">
    <property type="component" value="Unassembled WGS sequence"/>
</dbReference>
<dbReference type="InterPro" id="IPR004263">
    <property type="entry name" value="Exostosin"/>
</dbReference>
<dbReference type="EMBL" id="CAJNNW010004813">
    <property type="protein sequence ID" value="CAE8646786.1"/>
    <property type="molecule type" value="Genomic_DNA"/>
</dbReference>
<dbReference type="InterPro" id="IPR040911">
    <property type="entry name" value="Exostosin_GT47"/>
</dbReference>
<dbReference type="PANTHER" id="PTHR11062">
    <property type="entry name" value="EXOSTOSIN HEPARAN SULFATE GLYCOSYLTRANSFERASE -RELATED"/>
    <property type="match status" value="1"/>
</dbReference>
<protein>
    <recommendedName>
        <fullName evidence="3">Exostosin GT47 domain-containing protein</fullName>
    </recommendedName>
</protein>
<evidence type="ECO:0000259" key="3">
    <source>
        <dbReference type="Pfam" id="PF03016"/>
    </source>
</evidence>
<feature type="non-terminal residue" evidence="4">
    <location>
        <position position="1"/>
    </location>
</feature>
<evidence type="ECO:0000313" key="5">
    <source>
        <dbReference type="Proteomes" id="UP000626109"/>
    </source>
</evidence>
<dbReference type="AlphaFoldDB" id="A0A813I4G6"/>
<name>A0A813I4G6_POLGL</name>
<feature type="non-terminal residue" evidence="4">
    <location>
        <position position="452"/>
    </location>
</feature>
<gene>
    <name evidence="4" type="ORF">PGLA2088_LOCUS5110</name>
</gene>
<evidence type="ECO:0000313" key="4">
    <source>
        <dbReference type="EMBL" id="CAE8646786.1"/>
    </source>
</evidence>
<comment type="caution">
    <text evidence="4">The sequence shown here is derived from an EMBL/GenBank/DDBJ whole genome shotgun (WGS) entry which is preliminary data.</text>
</comment>
<keyword evidence="2" id="KW-0732">Signal</keyword>